<accession>A0A410H3R6</accession>
<comment type="subcellular location">
    <subcellularLocation>
        <location evidence="5">Secreted</location>
    </subcellularLocation>
    <subcellularLocation>
        <location evidence="5">Bacterial flagellum</location>
    </subcellularLocation>
</comment>
<proteinExistence type="inferred from homology"/>
<feature type="domain" description="Flagellar hook-associated protein 2 C-terminal" evidence="7">
    <location>
        <begin position="579"/>
        <end position="651"/>
    </location>
</feature>
<reference evidence="8 9" key="1">
    <citation type="journal article" date="2018" name="Environ. Microbiol.">
        <title>Genomes of ubiquitous marine and hypersaline Hydrogenovibrio, Thiomicrorhabdus and Thiomicrospira spp. encode a diversity of mechanisms to sustain chemolithoautotrophy in heterogeneous environments.</title>
        <authorList>
            <person name="Scott K.M."/>
            <person name="Williams J."/>
            <person name="Porter C.M.B."/>
            <person name="Russel S."/>
            <person name="Harmer T.L."/>
            <person name="Paul J.H."/>
            <person name="Antonen K.M."/>
            <person name="Bridges M.K."/>
            <person name="Camper G.J."/>
            <person name="Campla C.K."/>
            <person name="Casella L.G."/>
            <person name="Chase E."/>
            <person name="Conrad J.W."/>
            <person name="Cruz M.C."/>
            <person name="Dunlap D.S."/>
            <person name="Duran L."/>
            <person name="Fahsbender E.M."/>
            <person name="Goldsmith D.B."/>
            <person name="Keeley R.F."/>
            <person name="Kondoff M.R."/>
            <person name="Kussy B.I."/>
            <person name="Lane M.K."/>
            <person name="Lawler S."/>
            <person name="Leigh B.A."/>
            <person name="Lewis C."/>
            <person name="Lostal L.M."/>
            <person name="Marking D."/>
            <person name="Mancera P.A."/>
            <person name="McClenthan E.C."/>
            <person name="McIntyre E.A."/>
            <person name="Mine J.A."/>
            <person name="Modi S."/>
            <person name="Moore B.D."/>
            <person name="Morgan W.A."/>
            <person name="Nelson K.M."/>
            <person name="Nguyen K.N."/>
            <person name="Ogburn N."/>
            <person name="Parrino D.G."/>
            <person name="Pedapudi A.D."/>
            <person name="Pelham R.P."/>
            <person name="Preece A.M."/>
            <person name="Rampersad E.A."/>
            <person name="Richardson J.C."/>
            <person name="Rodgers C.M."/>
            <person name="Schaffer B.L."/>
            <person name="Sheridan N.E."/>
            <person name="Solone M.R."/>
            <person name="Staley Z.R."/>
            <person name="Tabuchi M."/>
            <person name="Waide R.J."/>
            <person name="Wanjugi P.W."/>
            <person name="Young S."/>
            <person name="Clum A."/>
            <person name="Daum C."/>
            <person name="Huntemann M."/>
            <person name="Ivanova N."/>
            <person name="Kyrpides N."/>
            <person name="Mikhailova N."/>
            <person name="Palaniappan K."/>
            <person name="Pillay M."/>
            <person name="Reddy T.B.K."/>
            <person name="Shapiro N."/>
            <person name="Stamatis D."/>
            <person name="Varghese N."/>
            <person name="Woyke T."/>
            <person name="Boden R."/>
            <person name="Freyermuth S.K."/>
            <person name="Kerfeld C.A."/>
        </authorList>
    </citation>
    <scope>NUCLEOTIDE SEQUENCE [LARGE SCALE GENOMIC DNA]</scope>
    <source>
        <strain evidence="8 9">JR-2</strain>
    </source>
</reference>
<feature type="domain" description="Flagellar hook-associated protein 2 N-terminal" evidence="6">
    <location>
        <begin position="18"/>
        <end position="113"/>
    </location>
</feature>
<dbReference type="Proteomes" id="UP000285478">
    <property type="component" value="Chromosome"/>
</dbReference>
<dbReference type="GO" id="GO:0071973">
    <property type="term" value="P:bacterial-type flagellum-dependent cell motility"/>
    <property type="evidence" value="ECO:0007669"/>
    <property type="project" value="TreeGrafter"/>
</dbReference>
<dbReference type="GO" id="GO:0009424">
    <property type="term" value="C:bacterial-type flagellum hook"/>
    <property type="evidence" value="ECO:0007669"/>
    <property type="project" value="UniProtKB-UniRule"/>
</dbReference>
<dbReference type="PANTHER" id="PTHR30288">
    <property type="entry name" value="FLAGELLAR CAP/ASSEMBLY PROTEIN FLID"/>
    <property type="match status" value="1"/>
</dbReference>
<evidence type="ECO:0000256" key="3">
    <source>
        <dbReference type="ARBA" id="ARBA00023054"/>
    </source>
</evidence>
<dbReference type="KEGG" id="htr:EPV75_07745"/>
<comment type="similarity">
    <text evidence="1 5">Belongs to the FliD family.</text>
</comment>
<organism evidence="8 9">
    <name type="scientific">Hydrogenovibrio thermophilus</name>
    <dbReference type="NCBI Taxonomy" id="265883"/>
    <lineage>
        <taxon>Bacteria</taxon>
        <taxon>Pseudomonadati</taxon>
        <taxon>Pseudomonadota</taxon>
        <taxon>Gammaproteobacteria</taxon>
        <taxon>Thiotrichales</taxon>
        <taxon>Piscirickettsiaceae</taxon>
        <taxon>Hydrogenovibrio</taxon>
    </lineage>
</organism>
<keyword evidence="3 5" id="KW-0175">Coiled coil</keyword>
<name>A0A410H3R6_9GAMM</name>
<evidence type="ECO:0000313" key="9">
    <source>
        <dbReference type="Proteomes" id="UP000285478"/>
    </source>
</evidence>
<evidence type="ECO:0000256" key="5">
    <source>
        <dbReference type="RuleBase" id="RU362066"/>
    </source>
</evidence>
<dbReference type="EMBL" id="CP035033">
    <property type="protein sequence ID" value="QAB15565.1"/>
    <property type="molecule type" value="Genomic_DNA"/>
</dbReference>
<protein>
    <recommendedName>
        <fullName evidence="5">Flagellar hook-associated protein 2</fullName>
        <shortName evidence="5">HAP2</shortName>
    </recommendedName>
    <alternativeName>
        <fullName evidence="5">Flagellar cap protein</fullName>
    </alternativeName>
</protein>
<dbReference type="InterPro" id="IPR040026">
    <property type="entry name" value="FliD"/>
</dbReference>
<dbReference type="InterPro" id="IPR010809">
    <property type="entry name" value="FliD_C"/>
</dbReference>
<dbReference type="InterPro" id="IPR003481">
    <property type="entry name" value="FliD_N"/>
</dbReference>
<dbReference type="GO" id="GO:0009421">
    <property type="term" value="C:bacterial-type flagellum filament cap"/>
    <property type="evidence" value="ECO:0007669"/>
    <property type="project" value="InterPro"/>
</dbReference>
<dbReference type="PANTHER" id="PTHR30288:SF0">
    <property type="entry name" value="FLAGELLAR HOOK-ASSOCIATED PROTEIN 2"/>
    <property type="match status" value="1"/>
</dbReference>
<dbReference type="Pfam" id="PF07195">
    <property type="entry name" value="FliD_C"/>
    <property type="match status" value="2"/>
</dbReference>
<evidence type="ECO:0000313" key="8">
    <source>
        <dbReference type="EMBL" id="QAB15565.1"/>
    </source>
</evidence>
<feature type="domain" description="Flagellar hook-associated protein 2 C-terminal" evidence="7">
    <location>
        <begin position="225"/>
        <end position="385"/>
    </location>
</feature>
<evidence type="ECO:0000259" key="6">
    <source>
        <dbReference type="Pfam" id="PF02465"/>
    </source>
</evidence>
<evidence type="ECO:0000256" key="2">
    <source>
        <dbReference type="ARBA" id="ARBA00011255"/>
    </source>
</evidence>
<evidence type="ECO:0000256" key="1">
    <source>
        <dbReference type="ARBA" id="ARBA00009764"/>
    </source>
</evidence>
<dbReference type="GO" id="GO:0007155">
    <property type="term" value="P:cell adhesion"/>
    <property type="evidence" value="ECO:0007669"/>
    <property type="project" value="InterPro"/>
</dbReference>
<feature type="coiled-coil region" evidence="5">
    <location>
        <begin position="608"/>
        <end position="635"/>
    </location>
</feature>
<sequence length="669" mass="70193">MANDIGVSILNSMGANTFDVSTISKTLAEADVSARRSIIENNETKYNSKLTGYDTLGMAFDGFMSQISTLMDISNFQQKTVVSSDPSVLDATVTGSPNNGSYQIEVQSLATSHTLASQAEFASTNSVVGEGTLTFNVGGAVSNITIDATNNTLSGIQQAVNDAGIGVNATVVNVGTGYKLMFSSAQSGAGNTIDVSITGDTDGNNADAAGLSRLATANMDETVAAQDATVVVNGLTITNSGNTIDGVIEGVSLNLKSSDIGSTKTLEIQNDTADLSQAVQDFVDLYNALDEIFTNLGSSETDEEDETMGSLSGDSALREVKYRIREAMIESIPGLTGSVQSLADIGIRSELDGTLSLDTGMLNSAIANNPEAVGKLFAASATATDNQVTYMGSTDQTIEGSYALNINTVASQAQVAGASIGAGGDITIDGTNNVLKVAVDGNQTLDLQLTQGTYTRDDLAKEISRVINNDSTVAGAGSKVAVEYDDATQTYTMTSNKYGSASSLELMSGSFLTSGVSGLGVTAQTTGTDVQGYLENEDGTIYTFVGQGQDVTINSILDGSPRGLEFKVDGTATGARGTIEFNRGYADRLGMLFDNMMDEETGIIGNRMSNFQDRLDDIEEEKAKVDERYEALELKYRIQFGSLQTLLSEMESTRQSLAAMLTNNNNNDN</sequence>
<gene>
    <name evidence="8" type="ORF">EPV75_07745</name>
</gene>
<dbReference type="GO" id="GO:0005576">
    <property type="term" value="C:extracellular region"/>
    <property type="evidence" value="ECO:0007669"/>
    <property type="project" value="UniProtKB-SubCell"/>
</dbReference>
<dbReference type="AlphaFoldDB" id="A0A410H3R6"/>
<dbReference type="RefSeq" id="WP_128384996.1">
    <property type="nucleotide sequence ID" value="NZ_CP035033.1"/>
</dbReference>
<keyword evidence="5" id="KW-0964">Secreted</keyword>
<keyword evidence="4 5" id="KW-0975">Bacterial flagellum</keyword>
<dbReference type="Pfam" id="PF02465">
    <property type="entry name" value="FliD_N"/>
    <property type="match status" value="1"/>
</dbReference>
<comment type="function">
    <text evidence="5">Required for morphogenesis and for the elongation of the flagellar filament by facilitating polymerization of the flagellin monomers at the tip of growing filament. Forms a capping structure, which prevents flagellin subunits (transported through the central channel of the flagellum) from leaking out without polymerization at the distal end.</text>
</comment>
<evidence type="ECO:0000259" key="7">
    <source>
        <dbReference type="Pfam" id="PF07195"/>
    </source>
</evidence>
<evidence type="ECO:0000256" key="4">
    <source>
        <dbReference type="ARBA" id="ARBA00023143"/>
    </source>
</evidence>
<keyword evidence="9" id="KW-1185">Reference proteome</keyword>
<comment type="subunit">
    <text evidence="2 5">Homopentamer.</text>
</comment>